<evidence type="ECO:0000256" key="9">
    <source>
        <dbReference type="SAM" id="Phobius"/>
    </source>
</evidence>
<keyword evidence="5 9" id="KW-0472">Membrane</keyword>
<dbReference type="Gene3D" id="3.40.50.2300">
    <property type="match status" value="1"/>
</dbReference>
<keyword evidence="4" id="KW-0297">G-protein coupled receptor</keyword>
<reference evidence="11 12" key="1">
    <citation type="submission" date="2016-11" db="EMBL/GenBank/DDBJ databases">
        <title>The macronuclear genome of Stentor coeruleus: a giant cell with tiny introns.</title>
        <authorList>
            <person name="Slabodnick M."/>
            <person name="Ruby J.G."/>
            <person name="Reiff S.B."/>
            <person name="Swart E.C."/>
            <person name="Gosai S."/>
            <person name="Prabakaran S."/>
            <person name="Witkowska E."/>
            <person name="Larue G.E."/>
            <person name="Fisher S."/>
            <person name="Freeman R.M."/>
            <person name="Gunawardena J."/>
            <person name="Chu W."/>
            <person name="Stover N.A."/>
            <person name="Gregory B.D."/>
            <person name="Nowacki M."/>
            <person name="Derisi J."/>
            <person name="Roy S.W."/>
            <person name="Marshall W.F."/>
            <person name="Sood P."/>
        </authorList>
    </citation>
    <scope>NUCLEOTIDE SEQUENCE [LARGE SCALE GENOMIC DNA]</scope>
    <source>
        <strain evidence="11">WM001</strain>
    </source>
</reference>
<keyword evidence="7" id="KW-0325">Glycoprotein</keyword>
<evidence type="ECO:0000256" key="3">
    <source>
        <dbReference type="ARBA" id="ARBA00022989"/>
    </source>
</evidence>
<name>A0A1R2CLX5_9CILI</name>
<evidence type="ECO:0000313" key="12">
    <source>
        <dbReference type="Proteomes" id="UP000187209"/>
    </source>
</evidence>
<feature type="transmembrane region" description="Helical" evidence="9">
    <location>
        <begin position="885"/>
        <end position="908"/>
    </location>
</feature>
<dbReference type="Pfam" id="PF01094">
    <property type="entry name" value="ANF_receptor"/>
    <property type="match status" value="1"/>
</dbReference>
<proteinExistence type="predicted"/>
<keyword evidence="3 9" id="KW-1133">Transmembrane helix</keyword>
<dbReference type="EMBL" id="MPUH01000112">
    <property type="protein sequence ID" value="OMJ90017.1"/>
    <property type="molecule type" value="Genomic_DNA"/>
</dbReference>
<evidence type="ECO:0000256" key="7">
    <source>
        <dbReference type="ARBA" id="ARBA00023180"/>
    </source>
</evidence>
<dbReference type="AlphaFoldDB" id="A0A1R2CLX5"/>
<comment type="subcellular location">
    <subcellularLocation>
        <location evidence="1">Membrane</location>
    </subcellularLocation>
</comment>
<dbReference type="OrthoDB" id="5984008at2759"/>
<sequence>MRVALIYLASDQPNFEILPTTNTILIELPLISDDITYKIQSQDIELIYDMTKSLFWSSKLQTICKDENIYYIQGYFSQSQEYILTSNPIQESQSLEKLTKILHINKWASVYSQDYIIDYSIIIKKSQIQVPVSSDMTTEQIEKHLSDVKFYDLKTIFVFLPSRLTAQFLSFISTKDYSGYIWILCSLSDYLPFSTHSDLEKQGILRLSPSPNGSIFASALEIFSNCLYEQFLKCLSSFNFKDNYLNEPFYILNVYNEVYNNIGSCNEICVINEEIYWPKGVDGGKNNAKVLQISYEGSLVDPAGMPLNFLLPAYQGIEAALEYLPKISNTHILNATKLSLGGLYYNKTYVENELESKSKELGLAMISPAMSGLTMSLYNTLYNTSRNLPLIGYSNTVSMLSSQNEFPLYSRVCMPDSYATVIIALMVKYFGWSKVGVIYIDNLFSRTLYNEFLTLSQIYNINILNQGQNMLPEKSAEWTNKDLDPVLNYLHQSQARIIIVLCFTNEIDKILLRMYDLGYYGKSYEYIAVGWLVDELINPPNALNTTKTKIIRDALKGSLMFFPVSFIGDFGKEIQDFYYKLYKEKPVGYTSFAFDSVLAVHYAFQSLIASKKNYSNPMVFMQALRAVKFVGATGFVSIQEGKNDRSPMDHFILNTKQLNDTHWEIRTIGLFSPASFKVFSFYENITWSGDGIPSDTPVKGLCPFDIEKSRNNIFGTIIFITVIILAILSSTIAAYKGWKNFKIVSPPPPLNEKKYEITFYDMLNIGRLFIDFCFYLSMIPSLPAVLDIFKIVGDALSLNLEQIYSLNPQIYWKIYQIILSYTGFMLIFRILISLKITIPYIKIFMSLASDIFFLPIFSTLLNIYMCQQENYYIYLYYDCFTQCWNGLHIFYIIINTGILIFFCIWIVYEKLIWNTNSFDEQHIFLSPTHIYLRVIFHVFIVGFKKFLWFYTSYGYTIVLLVLFILYSFCCMKYSVYNSKIINLWNFIIYLAVICPCLFALASEITQSKKSQFWLVVILCSWGMLLVVGLFYQKRKKLVWPFVNNKVSMQLLKFAFQRSVTKNYTSVQRIEEFTFRMPSIIRNSRFKL</sequence>
<dbReference type="Proteomes" id="UP000187209">
    <property type="component" value="Unassembled WGS sequence"/>
</dbReference>
<feature type="transmembrane region" description="Helical" evidence="9">
    <location>
        <begin position="844"/>
        <end position="865"/>
    </location>
</feature>
<organism evidence="11 12">
    <name type="scientific">Stentor coeruleus</name>
    <dbReference type="NCBI Taxonomy" id="5963"/>
    <lineage>
        <taxon>Eukaryota</taxon>
        <taxon>Sar</taxon>
        <taxon>Alveolata</taxon>
        <taxon>Ciliophora</taxon>
        <taxon>Postciliodesmatophora</taxon>
        <taxon>Heterotrichea</taxon>
        <taxon>Heterotrichida</taxon>
        <taxon>Stentoridae</taxon>
        <taxon>Stentor</taxon>
    </lineage>
</organism>
<dbReference type="InterPro" id="IPR028082">
    <property type="entry name" value="Peripla_BP_I"/>
</dbReference>
<evidence type="ECO:0000256" key="8">
    <source>
        <dbReference type="ARBA" id="ARBA00023224"/>
    </source>
</evidence>
<feature type="transmembrane region" description="Helical" evidence="9">
    <location>
        <begin position="1012"/>
        <end position="1031"/>
    </location>
</feature>
<keyword evidence="6" id="KW-0675">Receptor</keyword>
<feature type="transmembrane region" description="Helical" evidence="9">
    <location>
        <begin position="713"/>
        <end position="735"/>
    </location>
</feature>
<keyword evidence="8" id="KW-0807">Transducer</keyword>
<evidence type="ECO:0000256" key="4">
    <source>
        <dbReference type="ARBA" id="ARBA00023040"/>
    </source>
</evidence>
<dbReference type="InterPro" id="IPR002455">
    <property type="entry name" value="GPCR3_GABA-B"/>
</dbReference>
<gene>
    <name evidence="11" type="ORF">SteCoe_7696</name>
</gene>
<feature type="transmembrane region" description="Helical" evidence="9">
    <location>
        <begin position="812"/>
        <end position="832"/>
    </location>
</feature>
<feature type="transmembrane region" description="Helical" evidence="9">
    <location>
        <begin position="953"/>
        <end position="971"/>
    </location>
</feature>
<protein>
    <recommendedName>
        <fullName evidence="10">Receptor ligand binding region domain-containing protein</fullName>
    </recommendedName>
</protein>
<evidence type="ECO:0000256" key="1">
    <source>
        <dbReference type="ARBA" id="ARBA00004370"/>
    </source>
</evidence>
<accession>A0A1R2CLX5</accession>
<dbReference type="PANTHER" id="PTHR10519">
    <property type="entry name" value="GABA-B RECEPTOR"/>
    <property type="match status" value="1"/>
</dbReference>
<dbReference type="GO" id="GO:0004965">
    <property type="term" value="F:G protein-coupled GABA receptor activity"/>
    <property type="evidence" value="ECO:0007669"/>
    <property type="project" value="InterPro"/>
</dbReference>
<dbReference type="GO" id="GO:0038039">
    <property type="term" value="C:G protein-coupled receptor heterodimeric complex"/>
    <property type="evidence" value="ECO:0007669"/>
    <property type="project" value="TreeGrafter"/>
</dbReference>
<evidence type="ECO:0000313" key="11">
    <source>
        <dbReference type="EMBL" id="OMJ90017.1"/>
    </source>
</evidence>
<comment type="caution">
    <text evidence="11">The sequence shown here is derived from an EMBL/GenBank/DDBJ whole genome shotgun (WGS) entry which is preliminary data.</text>
</comment>
<evidence type="ECO:0000256" key="6">
    <source>
        <dbReference type="ARBA" id="ARBA00023170"/>
    </source>
</evidence>
<keyword evidence="12" id="KW-1185">Reference proteome</keyword>
<feature type="transmembrane region" description="Helical" evidence="9">
    <location>
        <begin position="983"/>
        <end position="1000"/>
    </location>
</feature>
<evidence type="ECO:0000259" key="10">
    <source>
        <dbReference type="Pfam" id="PF01094"/>
    </source>
</evidence>
<keyword evidence="2 9" id="KW-0812">Transmembrane</keyword>
<feature type="domain" description="Receptor ligand binding region" evidence="10">
    <location>
        <begin position="387"/>
        <end position="646"/>
    </location>
</feature>
<dbReference type="InterPro" id="IPR001828">
    <property type="entry name" value="ANF_lig-bd_rcpt"/>
</dbReference>
<evidence type="ECO:0000256" key="5">
    <source>
        <dbReference type="ARBA" id="ARBA00023136"/>
    </source>
</evidence>
<dbReference type="GO" id="GO:0007214">
    <property type="term" value="P:gamma-aminobutyric acid signaling pathway"/>
    <property type="evidence" value="ECO:0007669"/>
    <property type="project" value="TreeGrafter"/>
</dbReference>
<evidence type="ECO:0000256" key="2">
    <source>
        <dbReference type="ARBA" id="ARBA00022692"/>
    </source>
</evidence>
<dbReference type="SUPFAM" id="SSF53822">
    <property type="entry name" value="Periplasmic binding protein-like I"/>
    <property type="match status" value="1"/>
</dbReference>
<dbReference type="PANTHER" id="PTHR10519:SF20">
    <property type="entry name" value="G-PROTEIN COUPLED RECEPTOR 156-RELATED"/>
    <property type="match status" value="1"/>
</dbReference>